<feature type="region of interest" description="Disordered" evidence="2">
    <location>
        <begin position="41"/>
        <end position="76"/>
    </location>
</feature>
<accession>A0A402DSU2</accession>
<proteinExistence type="predicted"/>
<organism evidence="3 4">
    <name type="scientific">Cellulomonas biazotea</name>
    <dbReference type="NCBI Taxonomy" id="1709"/>
    <lineage>
        <taxon>Bacteria</taxon>
        <taxon>Bacillati</taxon>
        <taxon>Actinomycetota</taxon>
        <taxon>Actinomycetes</taxon>
        <taxon>Micrococcales</taxon>
        <taxon>Cellulomonadaceae</taxon>
        <taxon>Cellulomonas</taxon>
    </lineage>
</organism>
<protein>
    <submittedName>
        <fullName evidence="3">Uncharacterized protein</fullName>
    </submittedName>
</protein>
<dbReference type="RefSeq" id="WP_130781781.1">
    <property type="nucleotide sequence ID" value="NZ_BIMR01000179.1"/>
</dbReference>
<feature type="compositionally biased region" description="Low complexity" evidence="2">
    <location>
        <begin position="137"/>
        <end position="157"/>
    </location>
</feature>
<dbReference type="AlphaFoldDB" id="A0A402DSU2"/>
<evidence type="ECO:0000256" key="1">
    <source>
        <dbReference type="SAM" id="Coils"/>
    </source>
</evidence>
<feature type="region of interest" description="Disordered" evidence="2">
    <location>
        <begin position="107"/>
        <end position="164"/>
    </location>
</feature>
<evidence type="ECO:0000313" key="3">
    <source>
        <dbReference type="EMBL" id="GCE77178.1"/>
    </source>
</evidence>
<evidence type="ECO:0000256" key="2">
    <source>
        <dbReference type="SAM" id="MobiDB-lite"/>
    </source>
</evidence>
<keyword evidence="1" id="KW-0175">Coiled coil</keyword>
<comment type="caution">
    <text evidence="3">The sequence shown here is derived from an EMBL/GenBank/DDBJ whole genome shotgun (WGS) entry which is preliminary data.</text>
</comment>
<reference evidence="3 4" key="1">
    <citation type="submission" date="2019-01" db="EMBL/GenBank/DDBJ databases">
        <title>Draft genome sequence of Cellulomonas takizawaensis strain TKZ-21.</title>
        <authorList>
            <person name="Yamamura H."/>
            <person name="Hayashi T."/>
            <person name="Hamada M."/>
            <person name="Serisawa Y."/>
            <person name="Matsuyama K."/>
            <person name="Nakagawa Y."/>
            <person name="Otoguro M."/>
            <person name="Yanagida F."/>
            <person name="Hayakawa M."/>
        </authorList>
    </citation>
    <scope>NUCLEOTIDE SEQUENCE [LARGE SCALE GENOMIC DNA]</scope>
    <source>
        <strain evidence="3 4">NBRC12680</strain>
    </source>
</reference>
<evidence type="ECO:0000313" key="4">
    <source>
        <dbReference type="Proteomes" id="UP000289954"/>
    </source>
</evidence>
<feature type="coiled-coil region" evidence="1">
    <location>
        <begin position="78"/>
        <end position="105"/>
    </location>
</feature>
<gene>
    <name evidence="3" type="ORF">CBZ_22340</name>
</gene>
<feature type="compositionally biased region" description="Basic residues" evidence="2">
    <location>
        <begin position="41"/>
        <end position="51"/>
    </location>
</feature>
<sequence length="164" mass="17970">MDDLLNALNGQQRDLLRETEPARMDELDEDQLIRLHSRIRRARKKHQKNYRRQASAGVVEHGGRGTSRPKNTRAAQRAEVFEDALARVSRRLEKLASEAAEALKQERLAAARANRSTGPEGDGATAPGVGPGEARTHTTTTGGTKRDASSQAQGARRQAARDGR</sequence>
<keyword evidence="4" id="KW-1185">Reference proteome</keyword>
<dbReference type="Proteomes" id="UP000289954">
    <property type="component" value="Unassembled WGS sequence"/>
</dbReference>
<name>A0A402DSU2_9CELL</name>
<dbReference type="EMBL" id="BIMR01000179">
    <property type="protein sequence ID" value="GCE77178.1"/>
    <property type="molecule type" value="Genomic_DNA"/>
</dbReference>
<dbReference type="OrthoDB" id="3829170at2"/>